<dbReference type="AlphaFoldDB" id="A0A2H0ALM4"/>
<dbReference type="Pfam" id="PF08459">
    <property type="entry name" value="UvrC_RNaseH_dom"/>
    <property type="match status" value="1"/>
</dbReference>
<dbReference type="GO" id="GO:0009380">
    <property type="term" value="C:excinuclease repair complex"/>
    <property type="evidence" value="ECO:0007669"/>
    <property type="project" value="TreeGrafter"/>
</dbReference>
<evidence type="ECO:0000313" key="2">
    <source>
        <dbReference type="EMBL" id="PIP46309.1"/>
    </source>
</evidence>
<feature type="domain" description="UvrC family homology region profile" evidence="1">
    <location>
        <begin position="26"/>
        <end position="47"/>
    </location>
</feature>
<organism evidence="2 3">
    <name type="scientific">Candidatus Colwellbacteria bacterium CG23_combo_of_CG06-09_8_20_14_all_42_19</name>
    <dbReference type="NCBI Taxonomy" id="1974541"/>
    <lineage>
        <taxon>Bacteria</taxon>
        <taxon>Candidatus Colwelliibacteriota</taxon>
    </lineage>
</organism>
<dbReference type="InterPro" id="IPR038476">
    <property type="entry name" value="UvrC_RNase_H_dom_sf"/>
</dbReference>
<dbReference type="Proteomes" id="UP000230007">
    <property type="component" value="Unassembled WGS sequence"/>
</dbReference>
<protein>
    <recommendedName>
        <fullName evidence="1">UvrC family homology region profile domain-containing protein</fullName>
    </recommendedName>
</protein>
<dbReference type="Gene3D" id="3.30.420.340">
    <property type="entry name" value="UvrC, RNAse H endonuclease domain"/>
    <property type="match status" value="1"/>
</dbReference>
<name>A0A2H0ALM4_9BACT</name>
<accession>A0A2H0ALM4</accession>
<proteinExistence type="predicted"/>
<dbReference type="PANTHER" id="PTHR30562">
    <property type="entry name" value="UVRC/OXIDOREDUCTASE"/>
    <property type="match status" value="1"/>
</dbReference>
<sequence>MPSITSFLIMITTKEVLIRRFKNCWPLPNLILVDGGKLQVGAAKSVLEEFGLRIPIVGIAKGPERNKNEFIGRIPGGTHERVLIQLRDEAHRFALDYHKKLRNAKFKE</sequence>
<dbReference type="GO" id="GO:0006974">
    <property type="term" value="P:DNA damage response"/>
    <property type="evidence" value="ECO:0007669"/>
    <property type="project" value="TreeGrafter"/>
</dbReference>
<dbReference type="PANTHER" id="PTHR30562:SF1">
    <property type="entry name" value="UVRABC SYSTEM PROTEIN C"/>
    <property type="match status" value="1"/>
</dbReference>
<reference evidence="2 3" key="1">
    <citation type="submission" date="2017-09" db="EMBL/GenBank/DDBJ databases">
        <title>Depth-based differentiation of microbial function through sediment-hosted aquifers and enrichment of novel symbionts in the deep terrestrial subsurface.</title>
        <authorList>
            <person name="Probst A.J."/>
            <person name="Ladd B."/>
            <person name="Jarett J.K."/>
            <person name="Geller-Mcgrath D.E."/>
            <person name="Sieber C.M."/>
            <person name="Emerson J.B."/>
            <person name="Anantharaman K."/>
            <person name="Thomas B.C."/>
            <person name="Malmstrom R."/>
            <person name="Stieglmeier M."/>
            <person name="Klingl A."/>
            <person name="Woyke T."/>
            <person name="Ryan C.M."/>
            <person name="Banfield J.F."/>
        </authorList>
    </citation>
    <scope>NUCLEOTIDE SEQUENCE [LARGE SCALE GENOMIC DNA]</scope>
    <source>
        <strain evidence="2">CG23_combo_of_CG06-09_8_20_14_all_42_19</strain>
    </source>
</reference>
<dbReference type="InterPro" id="IPR001162">
    <property type="entry name" value="UvrC_RNase_H_dom"/>
</dbReference>
<gene>
    <name evidence="2" type="ORF">COX15_01015</name>
</gene>
<evidence type="ECO:0000259" key="1">
    <source>
        <dbReference type="PROSITE" id="PS50165"/>
    </source>
</evidence>
<dbReference type="PROSITE" id="PS50165">
    <property type="entry name" value="UVRC"/>
    <property type="match status" value="1"/>
</dbReference>
<evidence type="ECO:0000313" key="3">
    <source>
        <dbReference type="Proteomes" id="UP000230007"/>
    </source>
</evidence>
<dbReference type="GO" id="GO:0009381">
    <property type="term" value="F:excinuclease ABC activity"/>
    <property type="evidence" value="ECO:0007669"/>
    <property type="project" value="InterPro"/>
</dbReference>
<comment type="caution">
    <text evidence="2">The sequence shown here is derived from an EMBL/GenBank/DDBJ whole genome shotgun (WGS) entry which is preliminary data.</text>
</comment>
<dbReference type="InterPro" id="IPR050066">
    <property type="entry name" value="UvrABC_protein_C"/>
</dbReference>
<dbReference type="EMBL" id="PCSK01000020">
    <property type="protein sequence ID" value="PIP46309.1"/>
    <property type="molecule type" value="Genomic_DNA"/>
</dbReference>